<protein>
    <submittedName>
        <fullName evidence="1">Uncharacterized protein</fullName>
    </submittedName>
</protein>
<reference evidence="1" key="1">
    <citation type="journal article" date="2015" name="Nature">
        <title>Complex archaea that bridge the gap between prokaryotes and eukaryotes.</title>
        <authorList>
            <person name="Spang A."/>
            <person name="Saw J.H."/>
            <person name="Jorgensen S.L."/>
            <person name="Zaremba-Niedzwiedzka K."/>
            <person name="Martijn J."/>
            <person name="Lind A.E."/>
            <person name="van Eijk R."/>
            <person name="Schleper C."/>
            <person name="Guy L."/>
            <person name="Ettema T.J."/>
        </authorList>
    </citation>
    <scope>NUCLEOTIDE SEQUENCE</scope>
</reference>
<feature type="non-terminal residue" evidence="1">
    <location>
        <position position="1"/>
    </location>
</feature>
<gene>
    <name evidence="1" type="ORF">LCGC14_2611710</name>
</gene>
<dbReference type="AlphaFoldDB" id="A0A0F9CYB1"/>
<proteinExistence type="predicted"/>
<evidence type="ECO:0000313" key="1">
    <source>
        <dbReference type="EMBL" id="KKL04868.1"/>
    </source>
</evidence>
<name>A0A0F9CYB1_9ZZZZ</name>
<organism evidence="1">
    <name type="scientific">marine sediment metagenome</name>
    <dbReference type="NCBI Taxonomy" id="412755"/>
    <lineage>
        <taxon>unclassified sequences</taxon>
        <taxon>metagenomes</taxon>
        <taxon>ecological metagenomes</taxon>
    </lineage>
</organism>
<comment type="caution">
    <text evidence="1">The sequence shown here is derived from an EMBL/GenBank/DDBJ whole genome shotgun (WGS) entry which is preliminary data.</text>
</comment>
<accession>A0A0F9CYB1</accession>
<dbReference type="EMBL" id="LAZR01044354">
    <property type="protein sequence ID" value="KKL04868.1"/>
    <property type="molecule type" value="Genomic_DNA"/>
</dbReference>
<sequence>NSDIHGHVVVHVDIDVEKKQKEGDKK</sequence>